<evidence type="ECO:0000256" key="4">
    <source>
        <dbReference type="ARBA" id="ARBA00022982"/>
    </source>
</evidence>
<dbReference type="Pfam" id="PF12801">
    <property type="entry name" value="Fer4_5"/>
    <property type="match status" value="1"/>
</dbReference>
<keyword evidence="2" id="KW-0004">4Fe-4S</keyword>
<name>A0ABS7ECC3_9GAMM</name>
<evidence type="ECO:0000256" key="5">
    <source>
        <dbReference type="ARBA" id="ARBA00023004"/>
    </source>
</evidence>
<dbReference type="InterPro" id="IPR017900">
    <property type="entry name" value="4Fe4S_Fe_S_CS"/>
</dbReference>
<dbReference type="InterPro" id="IPR013783">
    <property type="entry name" value="Ig-like_fold"/>
</dbReference>
<dbReference type="NCBIfam" id="TIGR02745">
    <property type="entry name" value="ccoG_rdxA_fixG"/>
    <property type="match status" value="1"/>
</dbReference>
<gene>
    <name evidence="10" type="primary">ccoG</name>
    <name evidence="10" type="ORF">K0504_02535</name>
</gene>
<dbReference type="Pfam" id="PF11614">
    <property type="entry name" value="FixG_C"/>
    <property type="match status" value="1"/>
</dbReference>
<dbReference type="EMBL" id="JAHZSS010000002">
    <property type="protein sequence ID" value="MBW8189900.1"/>
    <property type="molecule type" value="Genomic_DNA"/>
</dbReference>
<feature type="transmembrane region" description="Helical" evidence="8">
    <location>
        <begin position="349"/>
        <end position="368"/>
    </location>
</feature>
<dbReference type="PROSITE" id="PS00198">
    <property type="entry name" value="4FE4S_FER_1"/>
    <property type="match status" value="1"/>
</dbReference>
<keyword evidence="8" id="KW-0472">Membrane</keyword>
<keyword evidence="8" id="KW-0812">Transmembrane</keyword>
<protein>
    <submittedName>
        <fullName evidence="10">Cytochrome c oxidase accessory protein CcoG</fullName>
    </submittedName>
</protein>
<evidence type="ECO:0000256" key="1">
    <source>
        <dbReference type="ARBA" id="ARBA00022448"/>
    </source>
</evidence>
<accession>A0ABS7ECC3</accession>
<keyword evidence="11" id="KW-1185">Reference proteome</keyword>
<proteinExistence type="predicted"/>
<dbReference type="PANTHER" id="PTHR30176:SF3">
    <property type="entry name" value="FERREDOXIN-TYPE PROTEIN NAPH"/>
    <property type="match status" value="1"/>
</dbReference>
<keyword evidence="8" id="KW-1133">Transmembrane helix</keyword>
<keyword evidence="3" id="KW-0479">Metal-binding</keyword>
<dbReference type="InterPro" id="IPR051684">
    <property type="entry name" value="Electron_Trans/Redox"/>
</dbReference>
<evidence type="ECO:0000256" key="7">
    <source>
        <dbReference type="SAM" id="MobiDB-lite"/>
    </source>
</evidence>
<keyword evidence="4" id="KW-0249">Electron transport</keyword>
<organism evidence="10 11">
    <name type="scientific">Neiella holothuriorum</name>
    <dbReference type="NCBI Taxonomy" id="2870530"/>
    <lineage>
        <taxon>Bacteria</taxon>
        <taxon>Pseudomonadati</taxon>
        <taxon>Pseudomonadota</taxon>
        <taxon>Gammaproteobacteria</taxon>
        <taxon>Alteromonadales</taxon>
        <taxon>Echinimonadaceae</taxon>
        <taxon>Neiella</taxon>
    </lineage>
</organism>
<dbReference type="RefSeq" id="WP_220102581.1">
    <property type="nucleotide sequence ID" value="NZ_JAHZSS010000002.1"/>
</dbReference>
<dbReference type="InterPro" id="IPR017896">
    <property type="entry name" value="4Fe4S_Fe-S-bd"/>
</dbReference>
<feature type="transmembrane region" description="Helical" evidence="8">
    <location>
        <begin position="100"/>
        <end position="121"/>
    </location>
</feature>
<feature type="transmembrane region" description="Helical" evidence="8">
    <location>
        <begin position="198"/>
        <end position="220"/>
    </location>
</feature>
<evidence type="ECO:0000313" key="11">
    <source>
        <dbReference type="Proteomes" id="UP001166251"/>
    </source>
</evidence>
<dbReference type="PROSITE" id="PS51379">
    <property type="entry name" value="4FE4S_FER_2"/>
    <property type="match status" value="1"/>
</dbReference>
<sequence>MSESNSEQKIPVKHIDPTDHKKRPAPRRDNKNDKKKGRRQIYVRAAEGVFQTLRSRMNWVMMLSFMLLPWLHIDGRQAVFLDFSNRQFHLFGLTIWPQDLMLLAFVFIIAAFALFFFTTFLGRVWCGYWCPQTVWTFLFIWFEEKLEGPRNKRIRLDELPWSFNKFWRKTAKHGCWLLVSLITALTFVAYFWGSHEAFFGFFTGDLTFWPYFWTFFFMLATYGNAGWMREIVCLHMCPYARFQSVMFDRDTFTVSYDAKRGESRGPRPRKKDPKELGLGDCIDCVLCVQVCPTGIDIRDGLQYECINCGACVDVCDQTMDRMGYEKGLISYTTERQLEGGKTNIMRPKLLGYGVILLIMMSALVATVATRQPLKLDVIRDRNMLSRLNDYGLMENVYTLKVLNKSQVVRSYQLAVDGIDGLEWNGETQVIVEPGEVFSVPVSLAIDPYLLKQPITDLEFVLTDDEGRQVTQESRFIKGR</sequence>
<dbReference type="SUPFAM" id="SSF54862">
    <property type="entry name" value="4Fe-4S ferredoxins"/>
    <property type="match status" value="1"/>
</dbReference>
<dbReference type="Gene3D" id="2.60.40.10">
    <property type="entry name" value="Immunoglobulins"/>
    <property type="match status" value="1"/>
</dbReference>
<feature type="transmembrane region" description="Helical" evidence="8">
    <location>
        <begin position="59"/>
        <end position="80"/>
    </location>
</feature>
<evidence type="ECO:0000259" key="9">
    <source>
        <dbReference type="PROSITE" id="PS51379"/>
    </source>
</evidence>
<reference evidence="10" key="1">
    <citation type="submission" date="2021-07" db="EMBL/GenBank/DDBJ databases">
        <title>Neiella marina sp. nov., isolated from the intestinal content of sea cucumber Apostichopus japonicus.</title>
        <authorList>
            <person name="Bai X."/>
        </authorList>
    </citation>
    <scope>NUCLEOTIDE SEQUENCE</scope>
    <source>
        <strain evidence="10">126</strain>
    </source>
</reference>
<evidence type="ECO:0000256" key="2">
    <source>
        <dbReference type="ARBA" id="ARBA00022485"/>
    </source>
</evidence>
<dbReference type="InterPro" id="IPR032879">
    <property type="entry name" value="FixG_C"/>
</dbReference>
<feature type="transmembrane region" description="Helical" evidence="8">
    <location>
        <begin position="174"/>
        <end position="192"/>
    </location>
</feature>
<dbReference type="Pfam" id="PF13746">
    <property type="entry name" value="Fer4_18"/>
    <property type="match status" value="1"/>
</dbReference>
<comment type="caution">
    <text evidence="10">The sequence shown here is derived from an EMBL/GenBank/DDBJ whole genome shotgun (WGS) entry which is preliminary data.</text>
</comment>
<keyword evidence="1" id="KW-0813">Transport</keyword>
<keyword evidence="5" id="KW-0408">Iron</keyword>
<dbReference type="Proteomes" id="UP001166251">
    <property type="component" value="Unassembled WGS sequence"/>
</dbReference>
<feature type="region of interest" description="Disordered" evidence="7">
    <location>
        <begin position="1"/>
        <end position="38"/>
    </location>
</feature>
<evidence type="ECO:0000256" key="6">
    <source>
        <dbReference type="ARBA" id="ARBA00023014"/>
    </source>
</evidence>
<evidence type="ECO:0000256" key="3">
    <source>
        <dbReference type="ARBA" id="ARBA00022723"/>
    </source>
</evidence>
<feature type="domain" description="4Fe-4S ferredoxin-type" evidence="9">
    <location>
        <begin position="272"/>
        <end position="300"/>
    </location>
</feature>
<evidence type="ECO:0000313" key="10">
    <source>
        <dbReference type="EMBL" id="MBW8189900.1"/>
    </source>
</evidence>
<dbReference type="InterPro" id="IPR014116">
    <property type="entry name" value="Cyt_c_oxidase_cbb3_FixG"/>
</dbReference>
<evidence type="ECO:0000256" key="8">
    <source>
        <dbReference type="SAM" id="Phobius"/>
    </source>
</evidence>
<dbReference type="PANTHER" id="PTHR30176">
    <property type="entry name" value="FERREDOXIN-TYPE PROTEIN NAPH"/>
    <property type="match status" value="1"/>
</dbReference>
<keyword evidence="6" id="KW-0411">Iron-sulfur</keyword>